<comment type="caution">
    <text evidence="2">The sequence shown here is derived from an EMBL/GenBank/DDBJ whole genome shotgun (WGS) entry which is preliminary data.</text>
</comment>
<gene>
    <name evidence="2" type="ORF">J2T55_001168</name>
</gene>
<reference evidence="2" key="1">
    <citation type="submission" date="2022-08" db="EMBL/GenBank/DDBJ databases">
        <title>Genomic Encyclopedia of Type Strains, Phase III (KMG-III): the genomes of soil and plant-associated and newly described type strains.</title>
        <authorList>
            <person name="Whitman W."/>
        </authorList>
    </citation>
    <scope>NUCLEOTIDE SEQUENCE</scope>
    <source>
        <strain evidence="2">HMT 1</strain>
    </source>
</reference>
<keyword evidence="3" id="KW-1185">Reference proteome</keyword>
<proteinExistence type="predicted"/>
<dbReference type="EMBL" id="JANUCT010000006">
    <property type="protein sequence ID" value="MCS3903151.1"/>
    <property type="molecule type" value="Genomic_DNA"/>
</dbReference>
<name>A0AAE3HL54_9GAMM</name>
<sequence>MKRFQCAHNQVFFENTHCLACERGLGFIPELLEIKPLLLADTGNYRLADHTLEGREFRKCANYSGPNVCNWMIPVEDNHPFCIACRLNQTIPDLSYPQNRDYWREIEQAKRRLLFTLLSLELPIIGRDEDPQYGLAFAFLADQTLQAESEFTDDSAAGSPIMTGHSQGLITINIAEADAGYRERIRQQMNESYRTLLGHFRHEVGHYYWYRLIFNSHWHSDFVRLFGDESKHYQQALKAYYDHGPPYNWQDFHISAYATAHPWEDWAECWAHYLHIMDTLETAHCSRLLSRDNPLSNMRRRSDQSLLLVMQQMSIQDILGVWIDLSVALNNINRSIGLGDFYPFVISDSVMDKLAFIHRLVGEQAASRRKDSVVPFPVESR</sequence>
<dbReference type="AlphaFoldDB" id="A0AAE3HL54"/>
<dbReference type="InterPro" id="IPR031321">
    <property type="entry name" value="UCP012641"/>
</dbReference>
<organism evidence="2 3">
    <name type="scientific">Methylohalomonas lacus</name>
    <dbReference type="NCBI Taxonomy" id="398773"/>
    <lineage>
        <taxon>Bacteria</taxon>
        <taxon>Pseudomonadati</taxon>
        <taxon>Pseudomonadota</taxon>
        <taxon>Gammaproteobacteria</taxon>
        <taxon>Methylohalomonadales</taxon>
        <taxon>Methylohalomonadaceae</taxon>
        <taxon>Methylohalomonas</taxon>
    </lineage>
</organism>
<feature type="domain" description="Zinc-ribbon" evidence="1">
    <location>
        <begin position="4"/>
        <end position="95"/>
    </location>
</feature>
<dbReference type="RefSeq" id="WP_259054764.1">
    <property type="nucleotide sequence ID" value="NZ_JANUCT010000006.1"/>
</dbReference>
<evidence type="ECO:0000259" key="1">
    <source>
        <dbReference type="Pfam" id="PF10005"/>
    </source>
</evidence>
<dbReference type="InterPro" id="IPR011201">
    <property type="entry name" value="Zinc-ribbon_6_bact"/>
</dbReference>
<dbReference type="Proteomes" id="UP001204445">
    <property type="component" value="Unassembled WGS sequence"/>
</dbReference>
<protein>
    <recommendedName>
        <fullName evidence="1">Zinc-ribbon domain-containing protein</fullName>
    </recommendedName>
</protein>
<dbReference type="Pfam" id="PF15887">
    <property type="entry name" value="Peptidase_Mx"/>
    <property type="match status" value="1"/>
</dbReference>
<evidence type="ECO:0000313" key="3">
    <source>
        <dbReference type="Proteomes" id="UP001204445"/>
    </source>
</evidence>
<dbReference type="PIRSF" id="PIRSF012641">
    <property type="entry name" value="UCP012641"/>
    <property type="match status" value="1"/>
</dbReference>
<evidence type="ECO:0000313" key="2">
    <source>
        <dbReference type="EMBL" id="MCS3903151.1"/>
    </source>
</evidence>
<accession>A0AAE3HL54</accession>
<dbReference type="Pfam" id="PF10005">
    <property type="entry name" value="Zn_ribbon_DZR_6"/>
    <property type="match status" value="1"/>
</dbReference>